<feature type="region of interest" description="Disordered" evidence="1">
    <location>
        <begin position="44"/>
        <end position="64"/>
    </location>
</feature>
<protein>
    <submittedName>
        <fullName evidence="2">Uncharacterized protein</fullName>
    </submittedName>
</protein>
<dbReference type="Pfam" id="PF19384">
    <property type="entry name" value="DUF5959"/>
    <property type="match status" value="1"/>
</dbReference>
<sequence length="255" mass="26900">MGSGLAVAGVGRVSGMTAVDPLVPALAGLVVDVVRFLGSCGDDEVAPAPTGRERASGAGPASVWSVRTPNREVGGWSGRMLEQITSGREPMHSADGAISLIHLADRPGTSGHSVSVRVLGRCQPGIPTGHDLLDCEIVIVAGESLSSSFAVTLFPEDLEDWEEALGRLEAGRFATWLDSGRTPSLRFEPRENGGLSVSVHDGPSTGVTVTLPLSVLPPTWAAEQRDLLTRAREAHPREVVETSPGAYAWRRDRRA</sequence>
<dbReference type="Proteomes" id="UP001501455">
    <property type="component" value="Unassembled WGS sequence"/>
</dbReference>
<organism evidence="2 3">
    <name type="scientific">Streptomyces prasinosporus</name>
    <dbReference type="NCBI Taxonomy" id="68256"/>
    <lineage>
        <taxon>Bacteria</taxon>
        <taxon>Bacillati</taxon>
        <taxon>Actinomycetota</taxon>
        <taxon>Actinomycetes</taxon>
        <taxon>Kitasatosporales</taxon>
        <taxon>Streptomycetaceae</taxon>
        <taxon>Streptomyces</taxon>
        <taxon>Streptomyces albogriseolus group</taxon>
    </lineage>
</organism>
<evidence type="ECO:0000313" key="3">
    <source>
        <dbReference type="Proteomes" id="UP001501455"/>
    </source>
</evidence>
<gene>
    <name evidence="2" type="ORF">GCM10019016_043420</name>
</gene>
<dbReference type="InterPro" id="IPR046003">
    <property type="entry name" value="DUF5959"/>
</dbReference>
<evidence type="ECO:0000313" key="2">
    <source>
        <dbReference type="EMBL" id="GAA3497241.1"/>
    </source>
</evidence>
<evidence type="ECO:0000256" key="1">
    <source>
        <dbReference type="SAM" id="MobiDB-lite"/>
    </source>
</evidence>
<dbReference type="EMBL" id="BAAAXF010000030">
    <property type="protein sequence ID" value="GAA3497241.1"/>
    <property type="molecule type" value="Genomic_DNA"/>
</dbReference>
<proteinExistence type="predicted"/>
<name>A0ABP6TPL7_9ACTN</name>
<keyword evidence="3" id="KW-1185">Reference proteome</keyword>
<comment type="caution">
    <text evidence="2">The sequence shown here is derived from an EMBL/GenBank/DDBJ whole genome shotgun (WGS) entry which is preliminary data.</text>
</comment>
<accession>A0ABP6TPL7</accession>
<reference evidence="3" key="1">
    <citation type="journal article" date="2019" name="Int. J. Syst. Evol. Microbiol.">
        <title>The Global Catalogue of Microorganisms (GCM) 10K type strain sequencing project: providing services to taxonomists for standard genome sequencing and annotation.</title>
        <authorList>
            <consortium name="The Broad Institute Genomics Platform"/>
            <consortium name="The Broad Institute Genome Sequencing Center for Infectious Disease"/>
            <person name="Wu L."/>
            <person name="Ma J."/>
        </authorList>
    </citation>
    <scope>NUCLEOTIDE SEQUENCE [LARGE SCALE GENOMIC DNA]</scope>
    <source>
        <strain evidence="3">JCM 4816</strain>
    </source>
</reference>